<gene>
    <name evidence="3" type="ORF">ELS19_08180</name>
</gene>
<dbReference type="EMBL" id="RZHH01000002">
    <property type="protein sequence ID" value="RYJ13950.1"/>
    <property type="molecule type" value="Genomic_DNA"/>
</dbReference>
<reference evidence="3 4" key="1">
    <citation type="submission" date="2018-12" db="EMBL/GenBank/DDBJ databases">
        <title>Genome analysis provides insights into bioremediation potentialities of Halogeometricum borinquense strain N11.</title>
        <authorList>
            <person name="Najjari A."/>
            <person name="Youssef N."/>
            <person name="Fhoula I."/>
            <person name="Ben Dhia O."/>
            <person name="Mahjoubi M."/>
            <person name="Ouzari H.I."/>
            <person name="Cherif A."/>
        </authorList>
    </citation>
    <scope>NUCLEOTIDE SEQUENCE [LARGE SCALE GENOMIC DNA]</scope>
    <source>
        <strain evidence="3 4">N11</strain>
    </source>
</reference>
<dbReference type="Gene3D" id="1.10.10.10">
    <property type="entry name" value="Winged helix-like DNA-binding domain superfamily/Winged helix DNA-binding domain"/>
    <property type="match status" value="1"/>
</dbReference>
<dbReference type="SUPFAM" id="SSF46785">
    <property type="entry name" value="Winged helix' DNA-binding domain"/>
    <property type="match status" value="1"/>
</dbReference>
<proteinExistence type="predicted"/>
<name>A0A482T861_9EURY</name>
<dbReference type="InterPro" id="IPR036388">
    <property type="entry name" value="WH-like_DNA-bd_sf"/>
</dbReference>
<dbReference type="InterPro" id="IPR057527">
    <property type="entry name" value="HVO_A0261-like_N"/>
</dbReference>
<dbReference type="Pfam" id="PF25213">
    <property type="entry name" value="HVO_A0261_N"/>
    <property type="match status" value="1"/>
</dbReference>
<evidence type="ECO:0000259" key="2">
    <source>
        <dbReference type="Pfam" id="PF25213"/>
    </source>
</evidence>
<dbReference type="RefSeq" id="WP_129784360.1">
    <property type="nucleotide sequence ID" value="NZ_RZHH01000002.1"/>
</dbReference>
<sequence length="263" mass="29101">MPGRDASDVLCLIERREAVLRRVGPVEQRKRDLSESLSVSRSTVDRAIRELVEAGFVERGEDGYVRTLSGRLVLEAFDRFANRAEDITNAGNIIDLIGSDSEFDIAVLDGADVVEATQTSPHRPLGHLASIIERADRIHAFAPAVFPSQVNTYHRRIVEEGVTARVLVAEKVMNRLVSTYRTKTQEALSTDRLEIRWTADLPPYSLALGETDDGPELGLLTYADHGVGGFIGNDSPEAVEWGRRTLSRLWEDGEPIPIQPADD</sequence>
<dbReference type="InterPro" id="IPR036390">
    <property type="entry name" value="WH_DNA-bd_sf"/>
</dbReference>
<evidence type="ECO:0000313" key="3">
    <source>
        <dbReference type="EMBL" id="RYJ13950.1"/>
    </source>
</evidence>
<accession>A0A482T861</accession>
<dbReference type="Pfam" id="PF08350">
    <property type="entry name" value="FilR1_middle"/>
    <property type="match status" value="1"/>
</dbReference>
<organism evidence="3 4">
    <name type="scientific">Halogeometricum borinquense</name>
    <dbReference type="NCBI Taxonomy" id="60847"/>
    <lineage>
        <taxon>Archaea</taxon>
        <taxon>Methanobacteriati</taxon>
        <taxon>Methanobacteriota</taxon>
        <taxon>Stenosarchaea group</taxon>
        <taxon>Halobacteria</taxon>
        <taxon>Halobacteriales</taxon>
        <taxon>Haloferacaceae</taxon>
        <taxon>Halogeometricum</taxon>
    </lineage>
</organism>
<feature type="domain" description="HVO-A0261-like N-terminal" evidence="2">
    <location>
        <begin position="5"/>
        <end position="84"/>
    </location>
</feature>
<feature type="domain" description="Methanogenesis regulatory protein FilR1 middle" evidence="1">
    <location>
        <begin position="121"/>
        <end position="252"/>
    </location>
</feature>
<dbReference type="Proteomes" id="UP000294028">
    <property type="component" value="Unassembled WGS sequence"/>
</dbReference>
<evidence type="ECO:0000259" key="1">
    <source>
        <dbReference type="Pfam" id="PF08350"/>
    </source>
</evidence>
<comment type="caution">
    <text evidence="3">The sequence shown here is derived from an EMBL/GenBank/DDBJ whole genome shotgun (WGS) entry which is preliminary data.</text>
</comment>
<evidence type="ECO:0000313" key="4">
    <source>
        <dbReference type="Proteomes" id="UP000294028"/>
    </source>
</evidence>
<dbReference type="InterPro" id="IPR013561">
    <property type="entry name" value="FilR1_middle_dom"/>
</dbReference>
<dbReference type="AlphaFoldDB" id="A0A482T861"/>
<protein>
    <submittedName>
        <fullName evidence="3">GntR family transcriptional regulator</fullName>
    </submittedName>
</protein>